<dbReference type="PANTHER" id="PTHR38420:SF3">
    <property type="entry name" value="5',5'''-P-1,P-4-TETRAPHOSPHATE PHOSPHORYLASE 2"/>
    <property type="match status" value="1"/>
</dbReference>
<dbReference type="Proteomes" id="UP000030651">
    <property type="component" value="Unassembled WGS sequence"/>
</dbReference>
<feature type="domain" description="Ap4A phosphorylase 1/2 N-terminal" evidence="3">
    <location>
        <begin position="6"/>
        <end position="141"/>
    </location>
</feature>
<dbReference type="STRING" id="1229662.W3WSI6"/>
<dbReference type="Pfam" id="PF09830">
    <property type="entry name" value="ATP_transf"/>
    <property type="match status" value="1"/>
</dbReference>
<dbReference type="GO" id="GO:0009117">
    <property type="term" value="P:nucleotide metabolic process"/>
    <property type="evidence" value="ECO:0007669"/>
    <property type="project" value="InterPro"/>
</dbReference>
<keyword evidence="5" id="KW-1185">Reference proteome</keyword>
<dbReference type="KEGG" id="pfy:PFICI_11514"/>
<dbReference type="GO" id="GO:0003877">
    <property type="term" value="F:ATP:ADP adenylyltransferase activity"/>
    <property type="evidence" value="ECO:0007669"/>
    <property type="project" value="InterPro"/>
</dbReference>
<dbReference type="Pfam" id="PF19327">
    <property type="entry name" value="Ap4A_phos_N"/>
    <property type="match status" value="2"/>
</dbReference>
<dbReference type="FunCoup" id="W3WSI6">
    <property type="interactions" value="193"/>
</dbReference>
<dbReference type="InterPro" id="IPR019200">
    <property type="entry name" value="ATP_adenylylTrfase_C"/>
</dbReference>
<feature type="domain" description="ATP adenylyltransferase C-terminal" evidence="2">
    <location>
        <begin position="216"/>
        <end position="340"/>
    </location>
</feature>
<dbReference type="RefSeq" id="XP_007838286.1">
    <property type="nucleotide sequence ID" value="XM_007840095.1"/>
</dbReference>
<accession>W3WSI6</accession>
<evidence type="ECO:0000313" key="4">
    <source>
        <dbReference type="EMBL" id="ETS76127.1"/>
    </source>
</evidence>
<reference evidence="5" key="1">
    <citation type="journal article" date="2015" name="BMC Genomics">
        <title>Genomic and transcriptomic analysis of the endophytic fungus Pestalotiopsis fici reveals its lifestyle and high potential for synthesis of natural products.</title>
        <authorList>
            <person name="Wang X."/>
            <person name="Zhang X."/>
            <person name="Liu L."/>
            <person name="Xiang M."/>
            <person name="Wang W."/>
            <person name="Sun X."/>
            <person name="Che Y."/>
            <person name="Guo L."/>
            <person name="Liu G."/>
            <person name="Guo L."/>
            <person name="Wang C."/>
            <person name="Yin W.B."/>
            <person name="Stadler M."/>
            <person name="Zhang X."/>
            <person name="Liu X."/>
        </authorList>
    </citation>
    <scope>NUCLEOTIDE SEQUENCE [LARGE SCALE GENOMIC DNA]</scope>
    <source>
        <strain evidence="5">W106-1 / CGMCC3.15140</strain>
    </source>
</reference>
<feature type="region of interest" description="Disordered" evidence="1">
    <location>
        <begin position="50"/>
        <end position="72"/>
    </location>
</feature>
<dbReference type="InterPro" id="IPR036265">
    <property type="entry name" value="HIT-like_sf"/>
</dbReference>
<dbReference type="Gene3D" id="3.30.428.70">
    <property type="match status" value="1"/>
</dbReference>
<sequence>MPPIRAPANLPSLVKTAFGQAKATGDLTYFPTQVALLKLNSVQFQLRFSPALASKPKGPPPSDEQDKKDEMKKDKKAFNPFENPLPSMTVVKDLAPSHALVLNKFAIVPEHFILITRQFKPQTHVLESDDLAAALACVRAYKEDAAAASDGDGVSKTDSRRSELFVFFNSGPHSGASQPHRHLQLLPVEQMRTGLDGDAASAWNVLAEGSDDQLRDLPFAILREAITPDTTAEELHAKYVSLYRRAARLALAEASNDIAGQGEAQFSYNMAMTDKVIALCPRAVEGAPIVTGRDGGRELGHVALNGTLLAGTALVKTQELYDAIKQEPALLFNVLEKIGFKPREETVLGNL</sequence>
<dbReference type="HOGENOM" id="CLU_049915_2_1_1"/>
<proteinExistence type="predicted"/>
<evidence type="ECO:0000259" key="2">
    <source>
        <dbReference type="Pfam" id="PF09830"/>
    </source>
</evidence>
<dbReference type="InParanoid" id="W3WSI6"/>
<dbReference type="EMBL" id="KI912117">
    <property type="protein sequence ID" value="ETS76127.1"/>
    <property type="molecule type" value="Genomic_DNA"/>
</dbReference>
<dbReference type="OMA" id="DPFENPP"/>
<evidence type="ECO:0000259" key="3">
    <source>
        <dbReference type="Pfam" id="PF19327"/>
    </source>
</evidence>
<dbReference type="InterPro" id="IPR043171">
    <property type="entry name" value="Ap4A_phos1/2-like"/>
</dbReference>
<dbReference type="SUPFAM" id="SSF54197">
    <property type="entry name" value="HIT-like"/>
    <property type="match status" value="1"/>
</dbReference>
<evidence type="ECO:0000313" key="5">
    <source>
        <dbReference type="Proteomes" id="UP000030651"/>
    </source>
</evidence>
<dbReference type="GO" id="GO:0005524">
    <property type="term" value="F:ATP binding"/>
    <property type="evidence" value="ECO:0007669"/>
    <property type="project" value="InterPro"/>
</dbReference>
<evidence type="ECO:0000256" key="1">
    <source>
        <dbReference type="SAM" id="MobiDB-lite"/>
    </source>
</evidence>
<dbReference type="GeneID" id="19276527"/>
<gene>
    <name evidence="4" type="ORF">PFICI_11514</name>
</gene>
<dbReference type="OrthoDB" id="10267950at2759"/>
<organism evidence="4 5">
    <name type="scientific">Pestalotiopsis fici (strain W106-1 / CGMCC3.15140)</name>
    <dbReference type="NCBI Taxonomy" id="1229662"/>
    <lineage>
        <taxon>Eukaryota</taxon>
        <taxon>Fungi</taxon>
        <taxon>Dikarya</taxon>
        <taxon>Ascomycota</taxon>
        <taxon>Pezizomycotina</taxon>
        <taxon>Sordariomycetes</taxon>
        <taxon>Xylariomycetidae</taxon>
        <taxon>Amphisphaeriales</taxon>
        <taxon>Sporocadaceae</taxon>
        <taxon>Pestalotiopsis</taxon>
    </lineage>
</organism>
<feature type="domain" description="Ap4A phosphorylase 1/2 N-terminal" evidence="3">
    <location>
        <begin position="165"/>
        <end position="191"/>
    </location>
</feature>
<dbReference type="InterPro" id="IPR045759">
    <property type="entry name" value="Ap4A_phos1/2_N"/>
</dbReference>
<name>W3WSI6_PESFW</name>
<dbReference type="AlphaFoldDB" id="W3WSI6"/>
<protein>
    <submittedName>
        <fullName evidence="4">Uncharacterized protein</fullName>
    </submittedName>
</protein>
<dbReference type="InterPro" id="IPR009163">
    <property type="entry name" value="Ap4A_phos1/2"/>
</dbReference>
<dbReference type="PANTHER" id="PTHR38420">
    <property type="entry name" value="AP-4-A PHOSPHORYLASE II"/>
    <property type="match status" value="1"/>
</dbReference>
<dbReference type="eggNOG" id="ENOG502QRAQ">
    <property type="taxonomic scope" value="Eukaryota"/>
</dbReference>